<feature type="domain" description="Large ribosomal subunit protein uL30-like ferredoxin-like fold" evidence="4">
    <location>
        <begin position="113"/>
        <end position="163"/>
    </location>
</feature>
<reference evidence="6" key="1">
    <citation type="journal article" date="2022" name="Plant J.">
        <title>Strategies of tolerance reflected in two North American maple genomes.</title>
        <authorList>
            <person name="McEvoy S.L."/>
            <person name="Sezen U.U."/>
            <person name="Trouern-Trend A."/>
            <person name="McMahon S.M."/>
            <person name="Schaberg P.G."/>
            <person name="Yang J."/>
            <person name="Wegrzyn J.L."/>
            <person name="Swenson N.G."/>
        </authorList>
    </citation>
    <scope>NUCLEOTIDE SEQUENCE</scope>
    <source>
        <strain evidence="6">NS2018</strain>
    </source>
</reference>
<dbReference type="PANTHER" id="PTHR11524:SF36">
    <property type="entry name" value="LARGE RIBOSOMAL SUBUNIT PROTEIN UL30Z"/>
    <property type="match status" value="1"/>
</dbReference>
<dbReference type="GO" id="GO:0022625">
    <property type="term" value="C:cytosolic large ribosomal subunit"/>
    <property type="evidence" value="ECO:0007669"/>
    <property type="project" value="TreeGrafter"/>
</dbReference>
<sequence>MNQTLTQTKSPLLSVSQVKTSMAEEEAKPLAYIAETVLKKRKSTEALALARKAQLETGGKYEHNKKKKKDVHDIKRPEQFVKEFRDQELDLIRMKQRGKRSKSATVKPKSELLFIVRIQGKNDMHPKTRKILYNLRLRRMFCGVFVKASDRVLQMLQKVEPYVTYGYPNLKNVKELIYKKGYGNLENQRVPLTDNNIIEQALGKYGIICIEDMVHEIANVGPYFKEVMTFLGPFFLNKPEGLLGKKQPYKDGGEAGNREDHINELIEKMN</sequence>
<comment type="similarity">
    <text evidence="1">Belongs to the universal ribosomal protein uL30 family.</text>
</comment>
<proteinExistence type="inferred from homology"/>
<dbReference type="InterPro" id="IPR016082">
    <property type="entry name" value="Ribosomal_uL30_ferredoxin-like"/>
</dbReference>
<evidence type="ECO:0000313" key="6">
    <source>
        <dbReference type="EMBL" id="KAK0590422.1"/>
    </source>
</evidence>
<dbReference type="FunFam" id="3.30.1390.20:FF:000003">
    <property type="entry name" value="60S ribosomal protein L7"/>
    <property type="match status" value="1"/>
</dbReference>
<accession>A0AA39SA12</accession>
<dbReference type="SUPFAM" id="SSF55129">
    <property type="entry name" value="Ribosomal protein L30p/L7e"/>
    <property type="match status" value="1"/>
</dbReference>
<dbReference type="InterPro" id="IPR012988">
    <property type="entry name" value="Ribosomal_uL30_N_euk"/>
</dbReference>
<dbReference type="PANTHER" id="PTHR11524">
    <property type="entry name" value="60S RIBOSOMAL PROTEIN L7"/>
    <property type="match status" value="1"/>
</dbReference>
<dbReference type="Pfam" id="PF00327">
    <property type="entry name" value="Ribosomal_L30"/>
    <property type="match status" value="1"/>
</dbReference>
<keyword evidence="2" id="KW-0689">Ribosomal protein</keyword>
<name>A0AA39SA12_ACESA</name>
<dbReference type="GO" id="GO:0003723">
    <property type="term" value="F:RNA binding"/>
    <property type="evidence" value="ECO:0007669"/>
    <property type="project" value="InterPro"/>
</dbReference>
<dbReference type="CDD" id="cd01657">
    <property type="entry name" value="Ribosomal_L7_archeal_euk"/>
    <property type="match status" value="1"/>
</dbReference>
<dbReference type="InterPro" id="IPR039699">
    <property type="entry name" value="Ribosomal_uL30"/>
</dbReference>
<dbReference type="Proteomes" id="UP001168877">
    <property type="component" value="Unassembled WGS sequence"/>
</dbReference>
<reference evidence="6" key="2">
    <citation type="submission" date="2023-06" db="EMBL/GenBank/DDBJ databases">
        <authorList>
            <person name="Swenson N.G."/>
            <person name="Wegrzyn J.L."/>
            <person name="Mcevoy S.L."/>
        </authorList>
    </citation>
    <scope>NUCLEOTIDE SEQUENCE</scope>
    <source>
        <strain evidence="6">NS2018</strain>
        <tissue evidence="6">Leaf</tissue>
    </source>
</reference>
<evidence type="ECO:0000313" key="7">
    <source>
        <dbReference type="Proteomes" id="UP001168877"/>
    </source>
</evidence>
<gene>
    <name evidence="6" type="ORF">LWI29_026859</name>
</gene>
<dbReference type="Gene3D" id="3.30.1390.20">
    <property type="entry name" value="Ribosomal protein L30, ferredoxin-like fold domain"/>
    <property type="match status" value="2"/>
</dbReference>
<dbReference type="InterPro" id="IPR005998">
    <property type="entry name" value="Ribosomal_uL30_euk"/>
</dbReference>
<dbReference type="AlphaFoldDB" id="A0AA39SA12"/>
<organism evidence="6 7">
    <name type="scientific">Acer saccharum</name>
    <name type="common">Sugar maple</name>
    <dbReference type="NCBI Taxonomy" id="4024"/>
    <lineage>
        <taxon>Eukaryota</taxon>
        <taxon>Viridiplantae</taxon>
        <taxon>Streptophyta</taxon>
        <taxon>Embryophyta</taxon>
        <taxon>Tracheophyta</taxon>
        <taxon>Spermatophyta</taxon>
        <taxon>Magnoliopsida</taxon>
        <taxon>eudicotyledons</taxon>
        <taxon>Gunneridae</taxon>
        <taxon>Pentapetalae</taxon>
        <taxon>rosids</taxon>
        <taxon>malvids</taxon>
        <taxon>Sapindales</taxon>
        <taxon>Sapindaceae</taxon>
        <taxon>Hippocastanoideae</taxon>
        <taxon>Acereae</taxon>
        <taxon>Acer</taxon>
    </lineage>
</organism>
<dbReference type="InterPro" id="IPR035808">
    <property type="entry name" value="Ribosomal_uL30_euk_arc"/>
</dbReference>
<dbReference type="NCBIfam" id="TIGR01310">
    <property type="entry name" value="uL30_euk"/>
    <property type="match status" value="1"/>
</dbReference>
<evidence type="ECO:0000256" key="2">
    <source>
        <dbReference type="ARBA" id="ARBA00022980"/>
    </source>
</evidence>
<comment type="caution">
    <text evidence="6">The sequence shown here is derived from an EMBL/GenBank/DDBJ whole genome shotgun (WGS) entry which is preliminary data.</text>
</comment>
<keyword evidence="7" id="KW-1185">Reference proteome</keyword>
<keyword evidence="3" id="KW-0687">Ribonucleoprotein</keyword>
<dbReference type="EMBL" id="JAUESC010000381">
    <property type="protein sequence ID" value="KAK0590422.1"/>
    <property type="molecule type" value="Genomic_DNA"/>
</dbReference>
<dbReference type="InterPro" id="IPR036919">
    <property type="entry name" value="Ribo_uL30_ferredoxin-like_sf"/>
</dbReference>
<evidence type="ECO:0000256" key="3">
    <source>
        <dbReference type="ARBA" id="ARBA00023274"/>
    </source>
</evidence>
<evidence type="ECO:0000256" key="1">
    <source>
        <dbReference type="ARBA" id="ARBA00007594"/>
    </source>
</evidence>
<dbReference type="GO" id="GO:0000463">
    <property type="term" value="P:maturation of LSU-rRNA from tricistronic rRNA transcript (SSU-rRNA, 5.8S rRNA, LSU-rRNA)"/>
    <property type="evidence" value="ECO:0007669"/>
    <property type="project" value="TreeGrafter"/>
</dbReference>
<evidence type="ECO:0000259" key="5">
    <source>
        <dbReference type="Pfam" id="PF08079"/>
    </source>
</evidence>
<dbReference type="Pfam" id="PF08079">
    <property type="entry name" value="Ribosomal_L30_N"/>
    <property type="match status" value="1"/>
</dbReference>
<protein>
    <recommendedName>
        <fullName evidence="8">60S ribosomal protein L7-1</fullName>
    </recommendedName>
</protein>
<feature type="domain" description="Large ribosomal subunit protein uL30 N-terminal eukaryotes" evidence="5">
    <location>
        <begin position="35"/>
        <end position="106"/>
    </location>
</feature>
<dbReference type="GO" id="GO:0003735">
    <property type="term" value="F:structural constituent of ribosome"/>
    <property type="evidence" value="ECO:0007669"/>
    <property type="project" value="TreeGrafter"/>
</dbReference>
<evidence type="ECO:0008006" key="8">
    <source>
        <dbReference type="Google" id="ProtNLM"/>
    </source>
</evidence>
<evidence type="ECO:0000259" key="4">
    <source>
        <dbReference type="Pfam" id="PF00327"/>
    </source>
</evidence>